<sequence length="180" mass="21092">MLKANREKKEQFAVLASMSEIYHSMHLIRLDENSVMEYSGTKEESEMGKNRENADQVIAELMKETALEVYGDQAEAFVDFTTLAKRMEGKKIISAEFVGKDLEWFRASFIEITEDQNKHLEYQKQTAFDYLRNHLDEDHKRISITYRRKENEKYKVVTMEVIPADDYTTENRAGVLYVKG</sequence>
<keyword evidence="2" id="KW-1185">Reference proteome</keyword>
<reference evidence="1 2" key="1">
    <citation type="submission" date="2019-01" db="EMBL/GenBank/DDBJ databases">
        <title>Blautia sp. nov. KGMB01111 isolated human feces.</title>
        <authorList>
            <person name="Park J.-E."/>
            <person name="Kim J.-S."/>
            <person name="Park S.-H."/>
        </authorList>
    </citation>
    <scope>NUCLEOTIDE SEQUENCE [LARGE SCALE GENOMIC DNA]</scope>
    <source>
        <strain evidence="1 2">KGMB01111</strain>
    </source>
</reference>
<dbReference type="OrthoDB" id="9813903at2"/>
<protein>
    <submittedName>
        <fullName evidence="1">Uncharacterized protein</fullName>
    </submittedName>
</protein>
<dbReference type="AlphaFoldDB" id="A0A4Q1RK35"/>
<proteinExistence type="predicted"/>
<comment type="caution">
    <text evidence="1">The sequence shown here is derived from an EMBL/GenBank/DDBJ whole genome shotgun (WGS) entry which is preliminary data.</text>
</comment>
<dbReference type="Proteomes" id="UP000290106">
    <property type="component" value="Unassembled WGS sequence"/>
</dbReference>
<evidence type="ECO:0000313" key="2">
    <source>
        <dbReference type="Proteomes" id="UP000290106"/>
    </source>
</evidence>
<gene>
    <name evidence="1" type="ORF">ETP43_13115</name>
</gene>
<dbReference type="EMBL" id="SDKC01000001">
    <property type="protein sequence ID" value="RXS76048.1"/>
    <property type="molecule type" value="Genomic_DNA"/>
</dbReference>
<accession>A0A4Q1RK35</accession>
<organism evidence="1 2">
    <name type="scientific">Blautia faecicola</name>
    <dbReference type="NCBI Taxonomy" id="2509240"/>
    <lineage>
        <taxon>Bacteria</taxon>
        <taxon>Bacillati</taxon>
        <taxon>Bacillota</taxon>
        <taxon>Clostridia</taxon>
        <taxon>Lachnospirales</taxon>
        <taxon>Lachnospiraceae</taxon>
        <taxon>Blautia</taxon>
    </lineage>
</organism>
<name>A0A4Q1RK35_9FIRM</name>
<evidence type="ECO:0000313" key="1">
    <source>
        <dbReference type="EMBL" id="RXS76048.1"/>
    </source>
</evidence>